<evidence type="ECO:0000256" key="2">
    <source>
        <dbReference type="ARBA" id="ARBA00022490"/>
    </source>
</evidence>
<comment type="similarity">
    <text evidence="1 13">Belongs to the DapB family.</text>
</comment>
<comment type="caution">
    <text evidence="13">Lacks conserved residue(s) required for the propagation of feature annotation.</text>
</comment>
<evidence type="ECO:0000313" key="16">
    <source>
        <dbReference type="EMBL" id="RZN65414.1"/>
    </source>
</evidence>
<dbReference type="Pfam" id="PF05173">
    <property type="entry name" value="DapB_C"/>
    <property type="match status" value="1"/>
</dbReference>
<dbReference type="InterPro" id="IPR022664">
    <property type="entry name" value="DapB_N_CS"/>
</dbReference>
<dbReference type="Proteomes" id="UP000317158">
    <property type="component" value="Unassembled WGS sequence"/>
</dbReference>
<dbReference type="PANTHER" id="PTHR20836">
    <property type="entry name" value="DIHYDRODIPICOLINATE REDUCTASE"/>
    <property type="match status" value="1"/>
</dbReference>
<sequence length="259" mass="28858">MIKVMVGGANGKMGSQVCKSIMMEDNLELVAAVDINGVGNLIDDIEIKDASNIKDIFKYLRPDVYVDFTSPDATIRNIKIAIEKGVKNLVIGTTGFSKEQEEEIANLVTGKVTAVISPNFSIGVNVFWRIIEEAAKYLNGYDFEIVEIHHRYKKDSPSGTANKIYNILCNVTGKKVPKYGREGFSERGEEIGIHSVRLGDVVGDHTVFFGGDGERLEVTHRAHSREAFASGVIRSINWLFETKRDEKIYSMTDVLGFFR</sequence>
<comment type="caution">
    <text evidence="13">Was originally thought to be a dihydrodipicolinate reductase (DHDPR), catalyzing the conversion of dihydrodipicolinate to tetrahydrodipicolinate. However, it was shown in E.coli that the substrate of the enzymatic reaction is not dihydrodipicolinate (DHDP) but in fact (2S,4S)-4-hydroxy-2,3,4,5-tetrahydrodipicolinic acid (HTPA), the product released by the DapA-catalyzed reaction.</text>
</comment>
<evidence type="ECO:0000256" key="8">
    <source>
        <dbReference type="ARBA" id="ARBA00023154"/>
    </source>
</evidence>
<comment type="caution">
    <text evidence="16">The sequence shown here is derived from an EMBL/GenBank/DDBJ whole genome shotgun (WGS) entry which is preliminary data.</text>
</comment>
<keyword evidence="3 13" id="KW-0028">Amino-acid biosynthesis</keyword>
<dbReference type="InterPro" id="IPR023940">
    <property type="entry name" value="DHDPR_bac"/>
</dbReference>
<keyword evidence="6 13" id="KW-0560">Oxidoreductase</keyword>
<name>A0A520KTJ9_METT2</name>
<evidence type="ECO:0000256" key="11">
    <source>
        <dbReference type="ARBA" id="ARBA00049080"/>
    </source>
</evidence>
<evidence type="ECO:0000256" key="13">
    <source>
        <dbReference type="HAMAP-Rule" id="MF_00102"/>
    </source>
</evidence>
<feature type="domain" description="Dihydrodipicolinate reductase C-terminal" evidence="15">
    <location>
        <begin position="123"/>
        <end position="255"/>
    </location>
</feature>
<feature type="binding site" evidence="13">
    <location>
        <begin position="159"/>
        <end position="160"/>
    </location>
    <ligand>
        <name>(S)-2,3,4,5-tetrahydrodipicolinate</name>
        <dbReference type="ChEBI" id="CHEBI:16845"/>
    </ligand>
</feature>
<dbReference type="PANTHER" id="PTHR20836:SF0">
    <property type="entry name" value="4-HYDROXY-TETRAHYDRODIPICOLINATE REDUCTASE 1, CHLOROPLASTIC-RELATED"/>
    <property type="match status" value="1"/>
</dbReference>
<keyword evidence="7 13" id="KW-0520">NAD</keyword>
<gene>
    <name evidence="13" type="primary">dapB</name>
    <name evidence="16" type="ORF">EF806_00535</name>
</gene>
<keyword evidence="5 13" id="KW-0220">Diaminopimelate biosynthesis</keyword>
<comment type="pathway">
    <text evidence="9 13">Amino-acid biosynthesis; L-lysine biosynthesis via DAP pathway; (S)-tetrahydrodipicolinate from L-aspartate: step 4/4.</text>
</comment>
<dbReference type="PROSITE" id="PS01298">
    <property type="entry name" value="DAPB"/>
    <property type="match status" value="1"/>
</dbReference>
<proteinExistence type="inferred from homology"/>
<dbReference type="SUPFAM" id="SSF55347">
    <property type="entry name" value="Glyceraldehyde-3-phosphate dehydrogenase-like, C-terminal domain"/>
    <property type="match status" value="1"/>
</dbReference>
<evidence type="ECO:0000313" key="17">
    <source>
        <dbReference type="Proteomes" id="UP000317158"/>
    </source>
</evidence>
<dbReference type="PIRSF" id="PIRSF000161">
    <property type="entry name" value="DHPR"/>
    <property type="match status" value="1"/>
</dbReference>
<evidence type="ECO:0000256" key="1">
    <source>
        <dbReference type="ARBA" id="ARBA00006642"/>
    </source>
</evidence>
<dbReference type="UniPathway" id="UPA00034">
    <property type="reaction ID" value="UER00018"/>
</dbReference>
<dbReference type="CDD" id="cd02274">
    <property type="entry name" value="DHDPR_N"/>
    <property type="match status" value="1"/>
</dbReference>
<feature type="domain" description="Dihydrodipicolinate reductase N-terminal" evidence="14">
    <location>
        <begin position="2"/>
        <end position="120"/>
    </location>
</feature>
<keyword evidence="4 13" id="KW-0521">NADP</keyword>
<feature type="binding site" evidence="13">
    <location>
        <position position="34"/>
    </location>
    <ligand>
        <name>NAD(+)</name>
        <dbReference type="ChEBI" id="CHEBI:57540"/>
    </ligand>
</feature>
<comment type="catalytic activity">
    <reaction evidence="11 13">
        <text>(S)-2,3,4,5-tetrahydrodipicolinate + NADP(+) + H2O = (2S,4S)-4-hydroxy-2,3,4,5-tetrahydrodipicolinate + NADPH + H(+)</text>
        <dbReference type="Rhea" id="RHEA:35331"/>
        <dbReference type="ChEBI" id="CHEBI:15377"/>
        <dbReference type="ChEBI" id="CHEBI:15378"/>
        <dbReference type="ChEBI" id="CHEBI:16845"/>
        <dbReference type="ChEBI" id="CHEBI:57783"/>
        <dbReference type="ChEBI" id="CHEBI:58349"/>
        <dbReference type="ChEBI" id="CHEBI:67139"/>
        <dbReference type="EC" id="1.17.1.8"/>
    </reaction>
</comment>
<dbReference type="GO" id="GO:0051287">
    <property type="term" value="F:NAD binding"/>
    <property type="evidence" value="ECO:0007669"/>
    <property type="project" value="UniProtKB-UniRule"/>
</dbReference>
<dbReference type="NCBIfam" id="TIGR00036">
    <property type="entry name" value="dapB"/>
    <property type="match status" value="1"/>
</dbReference>
<feature type="binding site" evidence="13">
    <location>
        <begin position="117"/>
        <end position="120"/>
    </location>
    <ligand>
        <name>NAD(+)</name>
        <dbReference type="ChEBI" id="CHEBI:57540"/>
    </ligand>
</feature>
<feature type="binding site" evidence="13">
    <location>
        <position position="150"/>
    </location>
    <ligand>
        <name>(S)-2,3,4,5-tetrahydrodipicolinate</name>
        <dbReference type="ChEBI" id="CHEBI:16845"/>
    </ligand>
</feature>
<evidence type="ECO:0000256" key="12">
    <source>
        <dbReference type="ARBA" id="ARBA00049396"/>
    </source>
</evidence>
<evidence type="ECO:0000256" key="4">
    <source>
        <dbReference type="ARBA" id="ARBA00022857"/>
    </source>
</evidence>
<dbReference type="GO" id="GO:0050661">
    <property type="term" value="F:NADP binding"/>
    <property type="evidence" value="ECO:0007669"/>
    <property type="project" value="UniProtKB-UniRule"/>
</dbReference>
<keyword evidence="8 13" id="KW-0457">Lysine biosynthesis</keyword>
<evidence type="ECO:0000259" key="15">
    <source>
        <dbReference type="Pfam" id="PF05173"/>
    </source>
</evidence>
<dbReference type="InterPro" id="IPR000846">
    <property type="entry name" value="DapB_N"/>
</dbReference>
<evidence type="ECO:0000259" key="14">
    <source>
        <dbReference type="Pfam" id="PF01113"/>
    </source>
</evidence>
<protein>
    <recommendedName>
        <fullName evidence="10 13">4-hydroxy-tetrahydrodipicolinate reductase</fullName>
        <shortName evidence="13">HTPA reductase</shortName>
        <ecNumber evidence="10 13">1.17.1.8</ecNumber>
    </recommendedName>
</protein>
<dbReference type="EMBL" id="RXIF01000002">
    <property type="protein sequence ID" value="RZN65414.1"/>
    <property type="molecule type" value="Genomic_DNA"/>
</dbReference>
<dbReference type="GO" id="GO:0019877">
    <property type="term" value="P:diaminopimelate biosynthetic process"/>
    <property type="evidence" value="ECO:0007669"/>
    <property type="project" value="UniProtKB-UniRule"/>
</dbReference>
<dbReference type="InterPro" id="IPR022663">
    <property type="entry name" value="DapB_C"/>
</dbReference>
<dbReference type="GO" id="GO:0009089">
    <property type="term" value="P:lysine biosynthetic process via diaminopimelate"/>
    <property type="evidence" value="ECO:0007669"/>
    <property type="project" value="UniProtKB-UniRule"/>
</dbReference>
<comment type="function">
    <text evidence="13">Catalyzes the conversion of 4-hydroxy-tetrahydrodipicolinate (HTPA) to tetrahydrodipicolinate.</text>
</comment>
<feature type="binding site" evidence="13">
    <location>
        <begin position="8"/>
        <end position="13"/>
    </location>
    <ligand>
        <name>NAD(+)</name>
        <dbReference type="ChEBI" id="CHEBI:57540"/>
    </ligand>
</feature>
<dbReference type="Gene3D" id="3.30.360.10">
    <property type="entry name" value="Dihydrodipicolinate Reductase, domain 2"/>
    <property type="match status" value="1"/>
</dbReference>
<dbReference type="GO" id="GO:0016726">
    <property type="term" value="F:oxidoreductase activity, acting on CH or CH2 groups, NAD or NADP as acceptor"/>
    <property type="evidence" value="ECO:0007669"/>
    <property type="project" value="UniProtKB-UniRule"/>
</dbReference>
<evidence type="ECO:0000256" key="3">
    <source>
        <dbReference type="ARBA" id="ARBA00022605"/>
    </source>
</evidence>
<dbReference type="GO" id="GO:0005737">
    <property type="term" value="C:cytoplasm"/>
    <property type="evidence" value="ECO:0007669"/>
    <property type="project" value="UniProtKB-SubCell"/>
</dbReference>
<dbReference type="GO" id="GO:0008839">
    <property type="term" value="F:4-hydroxy-tetrahydrodipicolinate reductase"/>
    <property type="evidence" value="ECO:0007669"/>
    <property type="project" value="UniProtKB-UniRule"/>
</dbReference>
<keyword evidence="2 13" id="KW-0963">Cytoplasm</keyword>
<evidence type="ECO:0000256" key="5">
    <source>
        <dbReference type="ARBA" id="ARBA00022915"/>
    </source>
</evidence>
<accession>A0A520KTJ9</accession>
<dbReference type="HAMAP" id="MF_00102">
    <property type="entry name" value="DapB"/>
    <property type="match status" value="1"/>
</dbReference>
<dbReference type="Pfam" id="PF01113">
    <property type="entry name" value="DapB_N"/>
    <property type="match status" value="1"/>
</dbReference>
<evidence type="ECO:0000256" key="7">
    <source>
        <dbReference type="ARBA" id="ARBA00023027"/>
    </source>
</evidence>
<dbReference type="FunFam" id="3.30.360.10:FF:000009">
    <property type="entry name" value="4-hydroxy-tetrahydrodipicolinate reductase"/>
    <property type="match status" value="1"/>
</dbReference>
<dbReference type="EC" id="1.17.1.8" evidence="10 13"/>
<evidence type="ECO:0000256" key="6">
    <source>
        <dbReference type="ARBA" id="ARBA00023002"/>
    </source>
</evidence>
<dbReference type="InterPro" id="IPR036291">
    <property type="entry name" value="NAD(P)-bd_dom_sf"/>
</dbReference>
<organism evidence="16 17">
    <name type="scientific">Methanoliparum thermophilum</name>
    <dbReference type="NCBI Taxonomy" id="2491083"/>
    <lineage>
        <taxon>Archaea</taxon>
        <taxon>Methanobacteriati</taxon>
        <taxon>Methanobacteriota</taxon>
        <taxon>Candidatus Methanoliparia</taxon>
        <taxon>Candidatus Methanoliparales</taxon>
        <taxon>Candidatus Methanoliparaceae</taxon>
        <taxon>Candidatus Methanoliparum</taxon>
    </lineage>
</organism>
<feature type="active site" description="Proton donor" evidence="13">
    <location>
        <position position="153"/>
    </location>
</feature>
<dbReference type="SUPFAM" id="SSF51735">
    <property type="entry name" value="NAD(P)-binding Rossmann-fold domains"/>
    <property type="match status" value="1"/>
</dbReference>
<comment type="subunit">
    <text evidence="13">Homotetramer.</text>
</comment>
<dbReference type="AlphaFoldDB" id="A0A520KTJ9"/>
<reference evidence="16 17" key="1">
    <citation type="journal article" date="2019" name="Nat. Microbiol.">
        <title>Wide diversity of methane and short-chain alkane metabolisms in uncultured archaea.</title>
        <authorList>
            <person name="Borrel G."/>
            <person name="Adam P.S."/>
            <person name="McKay L.J."/>
            <person name="Chen L.X."/>
            <person name="Sierra-Garcia I.N."/>
            <person name="Sieber C.M."/>
            <person name="Letourneur Q."/>
            <person name="Ghozlane A."/>
            <person name="Andersen G.L."/>
            <person name="Li W.J."/>
            <person name="Hallam S.J."/>
            <person name="Muyzer G."/>
            <person name="de Oliveira V.M."/>
            <person name="Inskeep W.P."/>
            <person name="Banfield J.F."/>
            <person name="Gribaldo S."/>
        </authorList>
    </citation>
    <scope>NUCLEOTIDE SEQUENCE [LARGE SCALE GENOMIC DNA]</scope>
    <source>
        <strain evidence="16">NM1a</strain>
    </source>
</reference>
<comment type="subcellular location">
    <subcellularLocation>
        <location evidence="13">Cytoplasm</location>
    </subcellularLocation>
</comment>
<evidence type="ECO:0000256" key="9">
    <source>
        <dbReference type="ARBA" id="ARBA00037922"/>
    </source>
</evidence>
<feature type="active site" description="Proton donor/acceptor" evidence="13">
    <location>
        <position position="149"/>
    </location>
</feature>
<dbReference type="Gene3D" id="3.40.50.720">
    <property type="entry name" value="NAD(P)-binding Rossmann-like Domain"/>
    <property type="match status" value="1"/>
</dbReference>
<comment type="catalytic activity">
    <reaction evidence="12 13">
        <text>(S)-2,3,4,5-tetrahydrodipicolinate + NAD(+) + H2O = (2S,4S)-4-hydroxy-2,3,4,5-tetrahydrodipicolinate + NADH + H(+)</text>
        <dbReference type="Rhea" id="RHEA:35323"/>
        <dbReference type="ChEBI" id="CHEBI:15377"/>
        <dbReference type="ChEBI" id="CHEBI:15378"/>
        <dbReference type="ChEBI" id="CHEBI:16845"/>
        <dbReference type="ChEBI" id="CHEBI:57540"/>
        <dbReference type="ChEBI" id="CHEBI:57945"/>
        <dbReference type="ChEBI" id="CHEBI:67139"/>
        <dbReference type="EC" id="1.17.1.8"/>
    </reaction>
</comment>
<feature type="binding site" evidence="13">
    <location>
        <begin position="92"/>
        <end position="94"/>
    </location>
    <ligand>
        <name>NAD(+)</name>
        <dbReference type="ChEBI" id="CHEBI:57540"/>
    </ligand>
</feature>
<evidence type="ECO:0000256" key="10">
    <source>
        <dbReference type="ARBA" id="ARBA00038983"/>
    </source>
</evidence>